<protein>
    <submittedName>
        <fullName evidence="1">Uncharacterized protein</fullName>
    </submittedName>
</protein>
<dbReference type="EMBL" id="AP027080">
    <property type="protein sequence ID" value="BDU73747.1"/>
    <property type="molecule type" value="Genomic_DNA"/>
</dbReference>
<proteinExistence type="predicted"/>
<organism evidence="1 2">
    <name type="scientific">Mesoterricola silvestris</name>
    <dbReference type="NCBI Taxonomy" id="2927979"/>
    <lineage>
        <taxon>Bacteria</taxon>
        <taxon>Pseudomonadati</taxon>
        <taxon>Acidobacteriota</taxon>
        <taxon>Holophagae</taxon>
        <taxon>Holophagales</taxon>
        <taxon>Holophagaceae</taxon>
        <taxon>Mesoterricola</taxon>
    </lineage>
</organism>
<dbReference type="RefSeq" id="WP_316412416.1">
    <property type="nucleotide sequence ID" value="NZ_AP027080.1"/>
</dbReference>
<keyword evidence="2" id="KW-1185">Reference proteome</keyword>
<reference evidence="2" key="1">
    <citation type="journal article" date="2023" name="Int. J. Syst. Evol. Microbiol.">
        <title>Mesoterricola silvestris gen. nov., sp. nov., Mesoterricola sediminis sp. nov., Geothrix oryzae sp. nov., Geothrix edaphica sp. nov., Geothrix rubra sp. nov., and Geothrix limicola sp. nov., six novel members of Acidobacteriota isolated from soils.</title>
        <authorList>
            <person name="Itoh H."/>
            <person name="Sugisawa Y."/>
            <person name="Mise K."/>
            <person name="Xu Z."/>
            <person name="Kuniyasu M."/>
            <person name="Ushijima N."/>
            <person name="Kawano K."/>
            <person name="Kobayashi E."/>
            <person name="Shiratori Y."/>
            <person name="Masuda Y."/>
            <person name="Senoo K."/>
        </authorList>
    </citation>
    <scope>NUCLEOTIDE SEQUENCE [LARGE SCALE GENOMIC DNA]</scope>
    <source>
        <strain evidence="2">W79</strain>
    </source>
</reference>
<sequence length="218" mass="24234">MLHPHVPDTIKAFGKHLFATFLGLVMALGLDNWNHERLQKHVAQDALASVLRETDANREALRKLASTNKDLPGELAVTITALESLQDARARRQPWVFPENLGNLLIMHTAGNLKSSAWNMALANQSVQRFPKAKAAELADIYQQLGRLQAFLDLPVDYTPLTALSGPKSGADMKARLERFSPGEIERLIEGLRALKVRFELVHLWANGLMKDPEKASS</sequence>
<dbReference type="AlphaFoldDB" id="A0AA48KAX4"/>
<gene>
    <name evidence="1" type="ORF">METEAL_29210</name>
</gene>
<dbReference type="KEGG" id="msil:METEAL_29210"/>
<evidence type="ECO:0000313" key="1">
    <source>
        <dbReference type="EMBL" id="BDU73747.1"/>
    </source>
</evidence>
<dbReference type="Proteomes" id="UP001238179">
    <property type="component" value="Chromosome"/>
</dbReference>
<evidence type="ECO:0000313" key="2">
    <source>
        <dbReference type="Proteomes" id="UP001238179"/>
    </source>
</evidence>
<accession>A0AA48KAX4</accession>
<name>A0AA48KAX4_9BACT</name>